<organism evidence="1 2">
    <name type="scientific">Araneus ventricosus</name>
    <name type="common">Orbweaver spider</name>
    <name type="synonym">Epeira ventricosa</name>
    <dbReference type="NCBI Taxonomy" id="182803"/>
    <lineage>
        <taxon>Eukaryota</taxon>
        <taxon>Metazoa</taxon>
        <taxon>Ecdysozoa</taxon>
        <taxon>Arthropoda</taxon>
        <taxon>Chelicerata</taxon>
        <taxon>Arachnida</taxon>
        <taxon>Araneae</taxon>
        <taxon>Araneomorphae</taxon>
        <taxon>Entelegynae</taxon>
        <taxon>Araneoidea</taxon>
        <taxon>Araneidae</taxon>
        <taxon>Araneus</taxon>
    </lineage>
</organism>
<evidence type="ECO:0000313" key="2">
    <source>
        <dbReference type="Proteomes" id="UP000499080"/>
    </source>
</evidence>
<gene>
    <name evidence="1" type="ORF">AVEN_87583_1</name>
</gene>
<dbReference type="AlphaFoldDB" id="A0A4Y2LSW9"/>
<proteinExistence type="predicted"/>
<dbReference type="OrthoDB" id="6783205at2759"/>
<comment type="caution">
    <text evidence="1">The sequence shown here is derived from an EMBL/GenBank/DDBJ whole genome shotgun (WGS) entry which is preliminary data.</text>
</comment>
<sequence length="190" mass="21167">MGEKCPGVSFFQPFLPSKNNLQLEEVDIAVKTESVENSWNDINSDSEPSHSPTTTQQREEDLISYVIECFKACDKKFGSSKSGLNTIAQRLNKISSVGQWEKFLHTAGSCIPIRNRSDSTIKVQPTSIARRRLRITKGCKRVPAGRPPTGVTSSKKRKHSLISNINLQQPNAKLHGSGHKLVLCIFLFMN</sequence>
<reference evidence="1 2" key="1">
    <citation type="journal article" date="2019" name="Sci. Rep.">
        <title>Orb-weaving spider Araneus ventricosus genome elucidates the spidroin gene catalogue.</title>
        <authorList>
            <person name="Kono N."/>
            <person name="Nakamura H."/>
            <person name="Ohtoshi R."/>
            <person name="Moran D.A.P."/>
            <person name="Shinohara A."/>
            <person name="Yoshida Y."/>
            <person name="Fujiwara M."/>
            <person name="Mori M."/>
            <person name="Tomita M."/>
            <person name="Arakawa K."/>
        </authorList>
    </citation>
    <scope>NUCLEOTIDE SEQUENCE [LARGE SCALE GENOMIC DNA]</scope>
</reference>
<accession>A0A4Y2LSW9</accession>
<dbReference type="Proteomes" id="UP000499080">
    <property type="component" value="Unassembled WGS sequence"/>
</dbReference>
<protein>
    <submittedName>
        <fullName evidence="1">Uncharacterized protein</fullName>
    </submittedName>
</protein>
<keyword evidence="2" id="KW-1185">Reference proteome</keyword>
<dbReference type="EMBL" id="BGPR01006236">
    <property type="protein sequence ID" value="GBN17200.1"/>
    <property type="molecule type" value="Genomic_DNA"/>
</dbReference>
<name>A0A4Y2LSW9_ARAVE</name>
<evidence type="ECO:0000313" key="1">
    <source>
        <dbReference type="EMBL" id="GBN17200.1"/>
    </source>
</evidence>